<dbReference type="Pfam" id="PF09815">
    <property type="entry name" value="XK-related"/>
    <property type="match status" value="2"/>
</dbReference>
<evidence type="ECO:0000256" key="8">
    <source>
        <dbReference type="SAM" id="MobiDB-lite"/>
    </source>
</evidence>
<feature type="transmembrane region" description="Helical" evidence="7">
    <location>
        <begin position="383"/>
        <end position="404"/>
    </location>
</feature>
<dbReference type="EMBL" id="CAACVG010009207">
    <property type="protein sequence ID" value="VEN52552.1"/>
    <property type="molecule type" value="Genomic_DNA"/>
</dbReference>
<evidence type="ECO:0000313" key="10">
    <source>
        <dbReference type="Proteomes" id="UP000410492"/>
    </source>
</evidence>
<dbReference type="InterPro" id="IPR050895">
    <property type="entry name" value="XK-related_scramblase"/>
</dbReference>
<feature type="transmembrane region" description="Helical" evidence="7">
    <location>
        <begin position="440"/>
        <end position="460"/>
    </location>
</feature>
<reference evidence="9 10" key="1">
    <citation type="submission" date="2019-01" db="EMBL/GenBank/DDBJ databases">
        <authorList>
            <person name="Sayadi A."/>
        </authorList>
    </citation>
    <scope>NUCLEOTIDE SEQUENCE [LARGE SCALE GENOMIC DNA]</scope>
</reference>
<dbReference type="Proteomes" id="UP000410492">
    <property type="component" value="Unassembled WGS sequence"/>
</dbReference>
<evidence type="ECO:0000256" key="4">
    <source>
        <dbReference type="ARBA" id="ARBA00022692"/>
    </source>
</evidence>
<dbReference type="GO" id="GO:0070782">
    <property type="term" value="P:phosphatidylserine exposure on apoptotic cell surface"/>
    <property type="evidence" value="ECO:0007669"/>
    <property type="project" value="TreeGrafter"/>
</dbReference>
<dbReference type="GO" id="GO:1902742">
    <property type="term" value="P:apoptotic process involved in development"/>
    <property type="evidence" value="ECO:0007669"/>
    <property type="project" value="TreeGrafter"/>
</dbReference>
<keyword evidence="3" id="KW-1003">Cell membrane</keyword>
<keyword evidence="4 7" id="KW-0812">Transmembrane</keyword>
<dbReference type="PANTHER" id="PTHR16024:SF27">
    <property type="entry name" value="XK-RELATED PROTEIN"/>
    <property type="match status" value="1"/>
</dbReference>
<feature type="transmembrane region" description="Helical" evidence="7">
    <location>
        <begin position="500"/>
        <end position="522"/>
    </location>
</feature>
<evidence type="ECO:0000256" key="7">
    <source>
        <dbReference type="RuleBase" id="RU910716"/>
    </source>
</evidence>
<feature type="transmembrane region" description="Helical" evidence="7">
    <location>
        <begin position="466"/>
        <end position="488"/>
    </location>
</feature>
<proteinExistence type="inferred from homology"/>
<name>A0A653CXF2_CALMS</name>
<dbReference type="GO" id="GO:0005886">
    <property type="term" value="C:plasma membrane"/>
    <property type="evidence" value="ECO:0007669"/>
    <property type="project" value="UniProtKB-SubCell"/>
</dbReference>
<evidence type="ECO:0000256" key="2">
    <source>
        <dbReference type="ARBA" id="ARBA00008789"/>
    </source>
</evidence>
<comment type="subcellular location">
    <subcellularLocation>
        <location evidence="1">Cell membrane</location>
        <topology evidence="1">Multi-pass membrane protein</topology>
    </subcellularLocation>
    <subcellularLocation>
        <location evidence="7">Membrane</location>
        <topology evidence="7">Multi-pass membrane protein</topology>
    </subcellularLocation>
</comment>
<dbReference type="PANTHER" id="PTHR16024">
    <property type="entry name" value="XK-RELATED PROTEIN"/>
    <property type="match status" value="1"/>
</dbReference>
<evidence type="ECO:0000256" key="3">
    <source>
        <dbReference type="ARBA" id="ARBA00022475"/>
    </source>
</evidence>
<feature type="transmembrane region" description="Helical" evidence="7">
    <location>
        <begin position="410"/>
        <end position="428"/>
    </location>
</feature>
<feature type="transmembrane region" description="Helical" evidence="7">
    <location>
        <begin position="58"/>
        <end position="78"/>
    </location>
</feature>
<accession>A0A653CXF2</accession>
<dbReference type="PROSITE" id="PS51257">
    <property type="entry name" value="PROKAR_LIPOPROTEIN"/>
    <property type="match status" value="1"/>
</dbReference>
<keyword evidence="10" id="KW-1185">Reference proteome</keyword>
<organism evidence="9 10">
    <name type="scientific">Callosobruchus maculatus</name>
    <name type="common">Southern cowpea weevil</name>
    <name type="synonym">Pulse bruchid</name>
    <dbReference type="NCBI Taxonomy" id="64391"/>
    <lineage>
        <taxon>Eukaryota</taxon>
        <taxon>Metazoa</taxon>
        <taxon>Ecdysozoa</taxon>
        <taxon>Arthropoda</taxon>
        <taxon>Hexapoda</taxon>
        <taxon>Insecta</taxon>
        <taxon>Pterygota</taxon>
        <taxon>Neoptera</taxon>
        <taxon>Endopterygota</taxon>
        <taxon>Coleoptera</taxon>
        <taxon>Polyphaga</taxon>
        <taxon>Cucujiformia</taxon>
        <taxon>Chrysomeloidea</taxon>
        <taxon>Chrysomelidae</taxon>
        <taxon>Bruchinae</taxon>
        <taxon>Bruchini</taxon>
        <taxon>Callosobruchus</taxon>
    </lineage>
</organism>
<evidence type="ECO:0000256" key="6">
    <source>
        <dbReference type="ARBA" id="ARBA00023136"/>
    </source>
</evidence>
<comment type="similarity">
    <text evidence="2 7">Belongs to the XK family.</text>
</comment>
<evidence type="ECO:0000256" key="1">
    <source>
        <dbReference type="ARBA" id="ARBA00004651"/>
    </source>
</evidence>
<evidence type="ECO:0000313" key="9">
    <source>
        <dbReference type="EMBL" id="VEN52552.1"/>
    </source>
</evidence>
<protein>
    <recommendedName>
        <fullName evidence="7">XK-related protein</fullName>
    </recommendedName>
</protein>
<dbReference type="OrthoDB" id="8190653at2759"/>
<sequence>MGKECNLNKGYLLGYELTLHHSAIVNHLVPSLCSCALYIALISTDAGVCFCHLQNDDTVWASLSLFIMYLPAICSYVIVISNWELWPEFQGCGRDNIIWFWVKTVQHLFFPAWSMWRFAERIFWSIEGVRAKIDESVQEAISIVTSPRSIELYIFLQSYLHSLPQVLLQLHILMKHSETMHKLTENVQIASMIMNLAKVAVTTTYYQRFKSQKLVGKDYPWYKRDKIHSRESSLKNTAALPKNEVILRRSNLSENRSVIEKRNTSQLEECFDLEPSRFVERRRSSDIYLEPATSADGSKRNTILETSFDNEIQTVERSLEEFDEGDGLQSSAKKRISRQPRETSIKDGPERLLLRDSTTEPDFNISRVVYIKGLADDDMAGRLVAFLWWFAFLLARVLAISTFTYFFKTAAMWLIFAHFALVLVFLSYDIRTNEVKRAKAMFFIFLGLVYIFCIIEFKIKFKKATFIYYGFFVLVFIENFAMCLCWYLGEVETIENDYWFRYMFYLVVMCSITSLSAMIFYFNVNKPPKVIVPESAIQS</sequence>
<feature type="transmembrane region" description="Helical" evidence="7">
    <location>
        <begin position="28"/>
        <end position="51"/>
    </location>
</feature>
<gene>
    <name evidence="9" type="ORF">CALMAC_LOCUS12635</name>
</gene>
<keyword evidence="6 7" id="KW-0472">Membrane</keyword>
<keyword evidence="5 7" id="KW-1133">Transmembrane helix</keyword>
<dbReference type="GO" id="GO:0043652">
    <property type="term" value="P:engulfment of apoptotic cell"/>
    <property type="evidence" value="ECO:0007669"/>
    <property type="project" value="TreeGrafter"/>
</dbReference>
<feature type="region of interest" description="Disordered" evidence="8">
    <location>
        <begin position="322"/>
        <end position="343"/>
    </location>
</feature>
<evidence type="ECO:0000256" key="5">
    <source>
        <dbReference type="ARBA" id="ARBA00022989"/>
    </source>
</evidence>
<dbReference type="InterPro" id="IPR018629">
    <property type="entry name" value="XK-rel"/>
</dbReference>
<dbReference type="AlphaFoldDB" id="A0A653CXF2"/>